<reference evidence="1 2" key="1">
    <citation type="submission" date="2023-02" db="EMBL/GenBank/DDBJ databases">
        <title>LHISI_Scaffold_Assembly.</title>
        <authorList>
            <person name="Stuart O.P."/>
            <person name="Cleave R."/>
            <person name="Magrath M.J.L."/>
            <person name="Mikheyev A.S."/>
        </authorList>
    </citation>
    <scope>NUCLEOTIDE SEQUENCE [LARGE SCALE GENOMIC DNA]</scope>
    <source>
        <strain evidence="1">Daus_M_001</strain>
        <tissue evidence="1">Leg muscle</tissue>
    </source>
</reference>
<evidence type="ECO:0000313" key="1">
    <source>
        <dbReference type="EMBL" id="KAJ8869583.1"/>
    </source>
</evidence>
<evidence type="ECO:0000313" key="2">
    <source>
        <dbReference type="Proteomes" id="UP001159363"/>
    </source>
</evidence>
<keyword evidence="2" id="KW-1185">Reference proteome</keyword>
<dbReference type="Proteomes" id="UP001159363">
    <property type="component" value="Chromosome 12"/>
</dbReference>
<gene>
    <name evidence="1" type="ORF">PR048_028575</name>
</gene>
<protein>
    <submittedName>
        <fullName evidence="1">Uncharacterized protein</fullName>
    </submittedName>
</protein>
<sequence length="90" mass="10283">MNNHTHILSLSIYFMQNIQLPDIPVEDLFVADDKQSTPAMDTVMRGNSQIVRQTHEECLRFLSVTWAHPTLTHCVFSEKLLTARTLNPSS</sequence>
<organism evidence="1 2">
    <name type="scientific">Dryococelus australis</name>
    <dbReference type="NCBI Taxonomy" id="614101"/>
    <lineage>
        <taxon>Eukaryota</taxon>
        <taxon>Metazoa</taxon>
        <taxon>Ecdysozoa</taxon>
        <taxon>Arthropoda</taxon>
        <taxon>Hexapoda</taxon>
        <taxon>Insecta</taxon>
        <taxon>Pterygota</taxon>
        <taxon>Neoptera</taxon>
        <taxon>Polyneoptera</taxon>
        <taxon>Phasmatodea</taxon>
        <taxon>Verophasmatodea</taxon>
        <taxon>Anareolatae</taxon>
        <taxon>Phasmatidae</taxon>
        <taxon>Eurycanthinae</taxon>
        <taxon>Dryococelus</taxon>
    </lineage>
</organism>
<dbReference type="EMBL" id="JARBHB010000013">
    <property type="protein sequence ID" value="KAJ8869583.1"/>
    <property type="molecule type" value="Genomic_DNA"/>
</dbReference>
<proteinExistence type="predicted"/>
<name>A0ABQ9GBE0_9NEOP</name>
<comment type="caution">
    <text evidence="1">The sequence shown here is derived from an EMBL/GenBank/DDBJ whole genome shotgun (WGS) entry which is preliminary data.</text>
</comment>
<accession>A0ABQ9GBE0</accession>